<dbReference type="GO" id="GO:0016836">
    <property type="term" value="F:hydro-lyase activity"/>
    <property type="evidence" value="ECO:0007669"/>
    <property type="project" value="TreeGrafter"/>
</dbReference>
<evidence type="ECO:0000313" key="5">
    <source>
        <dbReference type="EMBL" id="MBG6090599.1"/>
    </source>
</evidence>
<dbReference type="GO" id="GO:0000287">
    <property type="term" value="F:magnesium ion binding"/>
    <property type="evidence" value="ECO:0007669"/>
    <property type="project" value="TreeGrafter"/>
</dbReference>
<sequence length="388" mass="41861">MSAAGRTGHERDRARAGEVRGAVIADLRSTLHRVPMPRPWSPDMTGIHLVVTRLTTGDGRTGTGFSWAPWVGGPAVHALLESDVRDAALGLPAHPEVVFDRLWWHLHEAGRGGLVTIALAAVDLALWDLRAAADGLVDTLGRRRDAVPVYGSGVNRHYSLDELVAQAERWAALGRTAAKIKVGRDDLAEDVERVAAVRRVLGPDARLMVDANQLWDLPRAIRAAEALRPYDPYWIEEPLPAEDVPAYARLRASVDVPIALGENTYTAYQFRDLLTAGACDIVQPNVVRVGGITPFLRIAELARTFDVPAYPHLLPDISGQLACCLPMPAMVEDVEDASFAALGLLTEPHPIRIEGGLLYPGDHGGHGIRFDADALAATAVERPGYSGG</sequence>
<dbReference type="SFLD" id="SFLDS00001">
    <property type="entry name" value="Enolase"/>
    <property type="match status" value="1"/>
</dbReference>
<dbReference type="Pfam" id="PF13378">
    <property type="entry name" value="MR_MLE_C"/>
    <property type="match status" value="1"/>
</dbReference>
<dbReference type="GO" id="GO:0009063">
    <property type="term" value="P:amino acid catabolic process"/>
    <property type="evidence" value="ECO:0007669"/>
    <property type="project" value="InterPro"/>
</dbReference>
<dbReference type="InterPro" id="IPR046945">
    <property type="entry name" value="RHMD-like"/>
</dbReference>
<organism evidence="5 6">
    <name type="scientific">Actinomadura viridis</name>
    <dbReference type="NCBI Taxonomy" id="58110"/>
    <lineage>
        <taxon>Bacteria</taxon>
        <taxon>Bacillati</taxon>
        <taxon>Actinomycetota</taxon>
        <taxon>Actinomycetes</taxon>
        <taxon>Streptosporangiales</taxon>
        <taxon>Thermomonosporaceae</taxon>
        <taxon>Actinomadura</taxon>
    </lineage>
</organism>
<keyword evidence="6" id="KW-1185">Reference proteome</keyword>
<dbReference type="InterPro" id="IPR036849">
    <property type="entry name" value="Enolase-like_C_sf"/>
</dbReference>
<evidence type="ECO:0000313" key="6">
    <source>
        <dbReference type="Proteomes" id="UP000614047"/>
    </source>
</evidence>
<protein>
    <submittedName>
        <fullName evidence="5">L-alanine-DL-glutamate epimerase-like enolase superfamily enzyme</fullName>
    </submittedName>
</protein>
<dbReference type="GO" id="GO:0016052">
    <property type="term" value="P:carbohydrate catabolic process"/>
    <property type="evidence" value="ECO:0007669"/>
    <property type="project" value="TreeGrafter"/>
</dbReference>
<feature type="domain" description="Mandelate racemase/muconate lactonizing enzyme C-terminal" evidence="4">
    <location>
        <begin position="160"/>
        <end position="257"/>
    </location>
</feature>
<dbReference type="SUPFAM" id="SSF51604">
    <property type="entry name" value="Enolase C-terminal domain-like"/>
    <property type="match status" value="1"/>
</dbReference>
<dbReference type="SUPFAM" id="SSF54826">
    <property type="entry name" value="Enolase N-terminal domain-like"/>
    <property type="match status" value="1"/>
</dbReference>
<dbReference type="CDD" id="cd03316">
    <property type="entry name" value="MR_like"/>
    <property type="match status" value="1"/>
</dbReference>
<dbReference type="InterPro" id="IPR029065">
    <property type="entry name" value="Enolase_C-like"/>
</dbReference>
<evidence type="ECO:0000256" key="2">
    <source>
        <dbReference type="ARBA" id="ARBA00022723"/>
    </source>
</evidence>
<dbReference type="InterPro" id="IPR018110">
    <property type="entry name" value="Mandel_Rmase/mucon_lact_enz_CS"/>
</dbReference>
<gene>
    <name evidence="5" type="ORF">IW256_004712</name>
</gene>
<reference evidence="5" key="1">
    <citation type="submission" date="2020-11" db="EMBL/GenBank/DDBJ databases">
        <title>Sequencing the genomes of 1000 actinobacteria strains.</title>
        <authorList>
            <person name="Klenk H.-P."/>
        </authorList>
    </citation>
    <scope>NUCLEOTIDE SEQUENCE</scope>
    <source>
        <strain evidence="5">DSM 43175</strain>
    </source>
</reference>
<dbReference type="PANTHER" id="PTHR13794:SF58">
    <property type="entry name" value="MITOCHONDRIAL ENOLASE SUPERFAMILY MEMBER 1"/>
    <property type="match status" value="1"/>
</dbReference>
<name>A0A931DGA3_9ACTN</name>
<evidence type="ECO:0000256" key="1">
    <source>
        <dbReference type="ARBA" id="ARBA00001946"/>
    </source>
</evidence>
<comment type="caution">
    <text evidence="5">The sequence shown here is derived from an EMBL/GenBank/DDBJ whole genome shotgun (WGS) entry which is preliminary data.</text>
</comment>
<dbReference type="Gene3D" id="3.30.390.10">
    <property type="entry name" value="Enolase-like, N-terminal domain"/>
    <property type="match status" value="1"/>
</dbReference>
<dbReference type="PROSITE" id="PS00909">
    <property type="entry name" value="MR_MLE_2"/>
    <property type="match status" value="1"/>
</dbReference>
<keyword evidence="2" id="KW-0479">Metal-binding</keyword>
<dbReference type="EMBL" id="JADOUA010000001">
    <property type="protein sequence ID" value="MBG6090599.1"/>
    <property type="molecule type" value="Genomic_DNA"/>
</dbReference>
<dbReference type="AlphaFoldDB" id="A0A931DGA3"/>
<accession>A0A931DGA3</accession>
<proteinExistence type="predicted"/>
<keyword evidence="3" id="KW-0460">Magnesium</keyword>
<dbReference type="Gene3D" id="3.20.20.120">
    <property type="entry name" value="Enolase-like C-terminal domain"/>
    <property type="match status" value="1"/>
</dbReference>
<dbReference type="Proteomes" id="UP000614047">
    <property type="component" value="Unassembled WGS sequence"/>
</dbReference>
<dbReference type="InterPro" id="IPR029017">
    <property type="entry name" value="Enolase-like_N"/>
</dbReference>
<comment type="cofactor">
    <cofactor evidence="1">
        <name>Mg(2+)</name>
        <dbReference type="ChEBI" id="CHEBI:18420"/>
    </cofactor>
</comment>
<evidence type="ECO:0000256" key="3">
    <source>
        <dbReference type="ARBA" id="ARBA00022842"/>
    </source>
</evidence>
<evidence type="ECO:0000259" key="4">
    <source>
        <dbReference type="SMART" id="SM00922"/>
    </source>
</evidence>
<dbReference type="InterPro" id="IPR013342">
    <property type="entry name" value="Mandelate_racemase_C"/>
</dbReference>
<dbReference type="SMART" id="SM00922">
    <property type="entry name" value="MR_MLE"/>
    <property type="match status" value="1"/>
</dbReference>
<dbReference type="PANTHER" id="PTHR13794">
    <property type="entry name" value="ENOLASE SUPERFAMILY, MANDELATE RACEMASE"/>
    <property type="match status" value="1"/>
</dbReference>